<organism evidence="3 4">
    <name type="scientific">Lottiidibacillus patelloidae</name>
    <dbReference type="NCBI Taxonomy" id="2670334"/>
    <lineage>
        <taxon>Bacteria</taxon>
        <taxon>Bacillati</taxon>
        <taxon>Bacillota</taxon>
        <taxon>Bacilli</taxon>
        <taxon>Bacillales</taxon>
        <taxon>Bacillaceae</taxon>
        <taxon>Lottiidibacillus</taxon>
    </lineage>
</organism>
<dbReference type="Proteomes" id="UP000217083">
    <property type="component" value="Unassembled WGS sequence"/>
</dbReference>
<evidence type="ECO:0000313" key="3">
    <source>
        <dbReference type="EMBL" id="OZM57743.1"/>
    </source>
</evidence>
<keyword evidence="2" id="KW-0812">Transmembrane</keyword>
<gene>
    <name evidence="3" type="ORF">CIB95_05095</name>
</gene>
<evidence type="ECO:0000256" key="2">
    <source>
        <dbReference type="SAM" id="Phobius"/>
    </source>
</evidence>
<reference evidence="4" key="1">
    <citation type="submission" date="2017-08" db="EMBL/GenBank/DDBJ databases">
        <authorList>
            <person name="Huang Z."/>
        </authorList>
    </citation>
    <scope>NUCLEOTIDE SEQUENCE [LARGE SCALE GENOMIC DNA]</scope>
    <source>
        <strain evidence="4">SA5d-4</strain>
    </source>
</reference>
<keyword evidence="2" id="KW-0472">Membrane</keyword>
<keyword evidence="2" id="KW-1133">Transmembrane helix</keyword>
<reference evidence="3 4" key="2">
    <citation type="submission" date="2017-09" db="EMBL/GenBank/DDBJ databases">
        <title>Bacillus patelloidae sp. nov., isolated from the intestinal tract of a marine limpet.</title>
        <authorList>
            <person name="Liu R."/>
            <person name="Dong C."/>
            <person name="Shao Z."/>
        </authorList>
    </citation>
    <scope>NUCLEOTIDE SEQUENCE [LARGE SCALE GENOMIC DNA]</scope>
    <source>
        <strain evidence="3 4">SA5d-4</strain>
    </source>
</reference>
<proteinExistence type="predicted"/>
<evidence type="ECO:0000256" key="1">
    <source>
        <dbReference type="SAM" id="MobiDB-lite"/>
    </source>
</evidence>
<feature type="region of interest" description="Disordered" evidence="1">
    <location>
        <begin position="33"/>
        <end position="116"/>
    </location>
</feature>
<feature type="compositionally biased region" description="Polar residues" evidence="1">
    <location>
        <begin position="82"/>
        <end position="91"/>
    </location>
</feature>
<dbReference type="EMBL" id="NPIA01000002">
    <property type="protein sequence ID" value="OZM57743.1"/>
    <property type="molecule type" value="Genomic_DNA"/>
</dbReference>
<dbReference type="RefSeq" id="WP_094922780.1">
    <property type="nucleotide sequence ID" value="NZ_NPIA01000002.1"/>
</dbReference>
<sequence>MDALLEFIFSNIFFVVIIISAIYSFIQRSVAEEAKPRPTPKRKPMQFEPEIPQYERMTEMEKENERLKRESKAEEQEERLTRYNQSSNNHKMQGVIKLKDPVKEQKKKQMKQQKLHISKNEVVKGVIWSKILDEPRSKKPYKYRNIRG</sequence>
<protein>
    <submittedName>
        <fullName evidence="3">Uncharacterized protein</fullName>
    </submittedName>
</protein>
<accession>A0A263BVG1</accession>
<feature type="transmembrane region" description="Helical" evidence="2">
    <location>
        <begin position="6"/>
        <end position="26"/>
    </location>
</feature>
<name>A0A263BVG1_9BACI</name>
<dbReference type="AlphaFoldDB" id="A0A263BVG1"/>
<keyword evidence="4" id="KW-1185">Reference proteome</keyword>
<evidence type="ECO:0000313" key="4">
    <source>
        <dbReference type="Proteomes" id="UP000217083"/>
    </source>
</evidence>
<feature type="compositionally biased region" description="Basic residues" evidence="1">
    <location>
        <begin position="105"/>
        <end position="116"/>
    </location>
</feature>
<feature type="compositionally biased region" description="Basic and acidic residues" evidence="1">
    <location>
        <begin position="56"/>
        <end position="81"/>
    </location>
</feature>
<comment type="caution">
    <text evidence="3">The sequence shown here is derived from an EMBL/GenBank/DDBJ whole genome shotgun (WGS) entry which is preliminary data.</text>
</comment>